<feature type="signal peptide" evidence="10">
    <location>
        <begin position="1"/>
        <end position="25"/>
    </location>
</feature>
<keyword evidence="7" id="KW-0865">Zymogen</keyword>
<dbReference type="Pfam" id="PF00089">
    <property type="entry name" value="Trypsin"/>
    <property type="match status" value="2"/>
</dbReference>
<reference evidence="13" key="1">
    <citation type="submission" date="2013-03" db="EMBL/GenBank/DDBJ databases">
        <title>The Genome Sequence of Anopheles dirus WRAIR2.</title>
        <authorList>
            <consortium name="The Broad Institute Genomics Platform"/>
            <person name="Neafsey D.E."/>
            <person name="Walton C."/>
            <person name="Walker B."/>
            <person name="Young S.K."/>
            <person name="Zeng Q."/>
            <person name="Gargeya S."/>
            <person name="Fitzgerald M."/>
            <person name="Haas B."/>
            <person name="Abouelleil A."/>
            <person name="Allen A.W."/>
            <person name="Alvarado L."/>
            <person name="Arachchi H.M."/>
            <person name="Berlin A.M."/>
            <person name="Chapman S.B."/>
            <person name="Gainer-Dewar J."/>
            <person name="Goldberg J."/>
            <person name="Griggs A."/>
            <person name="Gujja S."/>
            <person name="Hansen M."/>
            <person name="Howarth C."/>
            <person name="Imamovic A."/>
            <person name="Ireland A."/>
            <person name="Larimer J."/>
            <person name="McCowan C."/>
            <person name="Murphy C."/>
            <person name="Pearson M."/>
            <person name="Poon T.W."/>
            <person name="Priest M."/>
            <person name="Roberts A."/>
            <person name="Saif S."/>
            <person name="Shea T."/>
            <person name="Sisk P."/>
            <person name="Sykes S."/>
            <person name="Wortman J."/>
            <person name="Nusbaum C."/>
            <person name="Birren B."/>
        </authorList>
    </citation>
    <scope>NUCLEOTIDE SEQUENCE [LARGE SCALE GENOMIC DNA]</scope>
    <source>
        <strain evidence="13">WRAIR2</strain>
    </source>
</reference>
<dbReference type="VEuPathDB" id="VectorBase:ADIR009632"/>
<dbReference type="Proteomes" id="UP000075884">
    <property type="component" value="Unassembled WGS sequence"/>
</dbReference>
<evidence type="ECO:0000313" key="12">
    <source>
        <dbReference type="EnsemblMetazoa" id="ADIR009632-PA"/>
    </source>
</evidence>
<dbReference type="GO" id="GO:0006508">
    <property type="term" value="P:proteolysis"/>
    <property type="evidence" value="ECO:0007669"/>
    <property type="project" value="UniProtKB-KW"/>
</dbReference>
<evidence type="ECO:0000256" key="2">
    <source>
        <dbReference type="ARBA" id="ARBA00022525"/>
    </source>
</evidence>
<keyword evidence="5" id="KW-0378">Hydrolase</keyword>
<dbReference type="InterPro" id="IPR018114">
    <property type="entry name" value="TRYPSIN_HIS"/>
</dbReference>
<evidence type="ECO:0000256" key="8">
    <source>
        <dbReference type="ARBA" id="ARBA00023157"/>
    </source>
</evidence>
<keyword evidence="3" id="KW-0645">Protease</keyword>
<dbReference type="InterPro" id="IPR051333">
    <property type="entry name" value="CLIP_Serine_Protease"/>
</dbReference>
<feature type="chain" id="PRO_5008130326" description="Peptidase S1 domain-containing protein" evidence="10">
    <location>
        <begin position="26"/>
        <end position="576"/>
    </location>
</feature>
<dbReference type="PRINTS" id="PR00722">
    <property type="entry name" value="CHYMOTRYPSIN"/>
</dbReference>
<protein>
    <recommendedName>
        <fullName evidence="11">Peptidase S1 domain-containing protein</fullName>
    </recommendedName>
</protein>
<evidence type="ECO:0000256" key="4">
    <source>
        <dbReference type="ARBA" id="ARBA00022729"/>
    </source>
</evidence>
<evidence type="ECO:0000259" key="11">
    <source>
        <dbReference type="PROSITE" id="PS50240"/>
    </source>
</evidence>
<dbReference type="PROSITE" id="PS50240">
    <property type="entry name" value="TRYPSIN_DOM"/>
    <property type="match status" value="2"/>
</dbReference>
<dbReference type="STRING" id="7168.A0A182NPP7"/>
<dbReference type="Gene3D" id="2.40.10.10">
    <property type="entry name" value="Trypsin-like serine proteases"/>
    <property type="match status" value="3"/>
</dbReference>
<keyword evidence="4 10" id="KW-0732">Signal</keyword>
<dbReference type="InterPro" id="IPR001314">
    <property type="entry name" value="Peptidase_S1A"/>
</dbReference>
<evidence type="ECO:0000313" key="13">
    <source>
        <dbReference type="Proteomes" id="UP000075884"/>
    </source>
</evidence>
<comment type="similarity">
    <text evidence="9">Belongs to the peptidase S1 family. CLIP subfamily.</text>
</comment>
<keyword evidence="2" id="KW-0964">Secreted</keyword>
<evidence type="ECO:0000256" key="3">
    <source>
        <dbReference type="ARBA" id="ARBA00022670"/>
    </source>
</evidence>
<accession>A0A182NPP7</accession>
<dbReference type="GO" id="GO:0004252">
    <property type="term" value="F:serine-type endopeptidase activity"/>
    <property type="evidence" value="ECO:0007669"/>
    <property type="project" value="InterPro"/>
</dbReference>
<dbReference type="SMART" id="SM00020">
    <property type="entry name" value="Tryp_SPc"/>
    <property type="match status" value="1"/>
</dbReference>
<dbReference type="PANTHER" id="PTHR24260:SF136">
    <property type="entry name" value="GH08193P-RELATED"/>
    <property type="match status" value="1"/>
</dbReference>
<feature type="domain" description="Peptidase S1" evidence="11">
    <location>
        <begin position="38"/>
        <end position="285"/>
    </location>
</feature>
<dbReference type="FunFam" id="2.40.10.10:FF:000146">
    <property type="entry name" value="Serine protease 53"/>
    <property type="match status" value="1"/>
</dbReference>
<dbReference type="CDD" id="cd00190">
    <property type="entry name" value="Tryp_SPc"/>
    <property type="match status" value="1"/>
</dbReference>
<dbReference type="AlphaFoldDB" id="A0A182NPP7"/>
<organism evidence="12 13">
    <name type="scientific">Anopheles dirus</name>
    <dbReference type="NCBI Taxonomy" id="7168"/>
    <lineage>
        <taxon>Eukaryota</taxon>
        <taxon>Metazoa</taxon>
        <taxon>Ecdysozoa</taxon>
        <taxon>Arthropoda</taxon>
        <taxon>Hexapoda</taxon>
        <taxon>Insecta</taxon>
        <taxon>Pterygota</taxon>
        <taxon>Neoptera</taxon>
        <taxon>Endopterygota</taxon>
        <taxon>Diptera</taxon>
        <taxon>Nematocera</taxon>
        <taxon>Culicoidea</taxon>
        <taxon>Culicidae</taxon>
        <taxon>Anophelinae</taxon>
        <taxon>Anopheles</taxon>
    </lineage>
</organism>
<feature type="domain" description="Peptidase S1" evidence="11">
    <location>
        <begin position="329"/>
        <end position="575"/>
    </location>
</feature>
<evidence type="ECO:0000256" key="9">
    <source>
        <dbReference type="ARBA" id="ARBA00024195"/>
    </source>
</evidence>
<keyword evidence="8" id="KW-1015">Disulfide bond</keyword>
<evidence type="ECO:0000256" key="6">
    <source>
        <dbReference type="ARBA" id="ARBA00022825"/>
    </source>
</evidence>
<comment type="subcellular location">
    <subcellularLocation>
        <location evidence="1">Secreted</location>
    </subcellularLocation>
</comment>
<evidence type="ECO:0000256" key="10">
    <source>
        <dbReference type="SAM" id="SignalP"/>
    </source>
</evidence>
<evidence type="ECO:0000256" key="1">
    <source>
        <dbReference type="ARBA" id="ARBA00004613"/>
    </source>
</evidence>
<dbReference type="GO" id="GO:0005576">
    <property type="term" value="C:extracellular region"/>
    <property type="evidence" value="ECO:0007669"/>
    <property type="project" value="UniProtKB-SubCell"/>
</dbReference>
<reference evidence="12" key="2">
    <citation type="submission" date="2020-05" db="UniProtKB">
        <authorList>
            <consortium name="EnsemblMetazoa"/>
        </authorList>
    </citation>
    <scope>IDENTIFICATION</scope>
    <source>
        <strain evidence="12">WRAIR2</strain>
    </source>
</reference>
<sequence>MHTLNCSVLVIASVVLFVLVASCASQSCGKRKVASLLIHNGDASKDGFWPWHAVLYRKTLQSTSYTCGGSIVDQNTVLTAAHCLVVDGQKIAVERLNVHVGRSQLWNSNHRIQQYDAYELIVHPEYDANHVNYDIALVKLSSDISYTEYVQPICLWDRSTEEHKLVGTWGTVVGFGLDESDKISESLREARVPVVSLIECLESNPELFGPKLNSRMICAGNRDGIGPCNGDSGGGLFFNFDDVWYIRGMVSFTKPREDANTCDLKQFTVFTDIAKYLDWIKMHMRGKTEIAATSAEERNLKIGLLPISTCGYNPHAHLEETLKPLEFGYPWMGILKIYQNATETFRYTMVSLLNNRYVLAVAKRIDYATKNGEILVSVILGQHSMVDGMHCGMVNNGRVCAALQELGIEKVIMHEGYREVRSTRFNNIALIRLLEQADLSQPNVKPICLPLTAKLHNEQLAEYVVTKLFYNEIVSRNMVSLVDRHECLKQMKNTISELLSEHVCFGVKEDPNTQEGNCNYFVIGSPLQAVQQVLGKQRYVLHGIAYLANYDCTKPDANVFVSVAPYIDWILDNIQI</sequence>
<evidence type="ECO:0000256" key="7">
    <source>
        <dbReference type="ARBA" id="ARBA00023145"/>
    </source>
</evidence>
<dbReference type="SUPFAM" id="SSF50494">
    <property type="entry name" value="Trypsin-like serine proteases"/>
    <property type="match status" value="2"/>
</dbReference>
<dbReference type="InterPro" id="IPR001254">
    <property type="entry name" value="Trypsin_dom"/>
</dbReference>
<dbReference type="InterPro" id="IPR043504">
    <property type="entry name" value="Peptidase_S1_PA_chymotrypsin"/>
</dbReference>
<evidence type="ECO:0000256" key="5">
    <source>
        <dbReference type="ARBA" id="ARBA00022801"/>
    </source>
</evidence>
<dbReference type="EnsemblMetazoa" id="ADIR009632-RA">
    <property type="protein sequence ID" value="ADIR009632-PA"/>
    <property type="gene ID" value="ADIR009632"/>
</dbReference>
<dbReference type="PROSITE" id="PS00134">
    <property type="entry name" value="TRYPSIN_HIS"/>
    <property type="match status" value="1"/>
</dbReference>
<keyword evidence="6" id="KW-0720">Serine protease</keyword>
<name>A0A182NPP7_9DIPT</name>
<dbReference type="InterPro" id="IPR009003">
    <property type="entry name" value="Peptidase_S1_PA"/>
</dbReference>
<dbReference type="PANTHER" id="PTHR24260">
    <property type="match status" value="1"/>
</dbReference>
<keyword evidence="13" id="KW-1185">Reference proteome</keyword>
<proteinExistence type="inferred from homology"/>